<comment type="caution">
    <text evidence="2">The sequence shown here is derived from an EMBL/GenBank/DDBJ whole genome shotgun (WGS) entry which is preliminary data.</text>
</comment>
<evidence type="ECO:0000313" key="2">
    <source>
        <dbReference type="EMBL" id="GMF28334.1"/>
    </source>
</evidence>
<feature type="region of interest" description="Disordered" evidence="1">
    <location>
        <begin position="63"/>
        <end position="119"/>
    </location>
</feature>
<organism evidence="2 3">
    <name type="scientific">Phytophthora fragariaefolia</name>
    <dbReference type="NCBI Taxonomy" id="1490495"/>
    <lineage>
        <taxon>Eukaryota</taxon>
        <taxon>Sar</taxon>
        <taxon>Stramenopiles</taxon>
        <taxon>Oomycota</taxon>
        <taxon>Peronosporomycetes</taxon>
        <taxon>Peronosporales</taxon>
        <taxon>Peronosporaceae</taxon>
        <taxon>Phytophthora</taxon>
    </lineage>
</organism>
<accession>A0A9W6X2J4</accession>
<evidence type="ECO:0000313" key="3">
    <source>
        <dbReference type="Proteomes" id="UP001165121"/>
    </source>
</evidence>
<proteinExistence type="predicted"/>
<evidence type="ECO:0000256" key="1">
    <source>
        <dbReference type="SAM" id="MobiDB-lite"/>
    </source>
</evidence>
<dbReference type="Proteomes" id="UP001165121">
    <property type="component" value="Unassembled WGS sequence"/>
</dbReference>
<feature type="compositionally biased region" description="Basic residues" evidence="1">
    <location>
        <begin position="76"/>
        <end position="90"/>
    </location>
</feature>
<name>A0A9W6X2J4_9STRA</name>
<keyword evidence="3" id="KW-1185">Reference proteome</keyword>
<dbReference type="EMBL" id="BSXT01000474">
    <property type="protein sequence ID" value="GMF28334.1"/>
    <property type="molecule type" value="Genomic_DNA"/>
</dbReference>
<feature type="compositionally biased region" description="Basic and acidic residues" evidence="1">
    <location>
        <begin position="103"/>
        <end position="119"/>
    </location>
</feature>
<reference evidence="2" key="1">
    <citation type="submission" date="2023-04" db="EMBL/GenBank/DDBJ databases">
        <title>Phytophthora fragariaefolia NBRC 109709.</title>
        <authorList>
            <person name="Ichikawa N."/>
            <person name="Sato H."/>
            <person name="Tonouchi N."/>
        </authorList>
    </citation>
    <scope>NUCLEOTIDE SEQUENCE</scope>
    <source>
        <strain evidence="2">NBRC 109709</strain>
    </source>
</reference>
<dbReference type="OrthoDB" id="60429at2759"/>
<sequence>METDAVELASLSAAPPTRHLSTSAAEEEEEMPLLFMDELPRNFQQSAQLAAIATFMAYSDDEGTAEHDEVAPGVGKPRRPTRHKSTRAKRRQEPYAKPPTTAKEPKNRKNRDNAKAADTKELQLFLSMFHVS</sequence>
<protein>
    <submittedName>
        <fullName evidence="2">Unnamed protein product</fullName>
    </submittedName>
</protein>
<dbReference type="AlphaFoldDB" id="A0A9W6X2J4"/>
<gene>
    <name evidence="2" type="ORF">Pfra01_000584000</name>
</gene>
<feature type="region of interest" description="Disordered" evidence="1">
    <location>
        <begin position="1"/>
        <end position="29"/>
    </location>
</feature>